<dbReference type="RefSeq" id="WP_023469293.1">
    <property type="nucleotide sequence ID" value="NZ_JAXUAT010000001.1"/>
</dbReference>
<evidence type="ECO:0000256" key="1">
    <source>
        <dbReference type="ARBA" id="ARBA00005322"/>
    </source>
</evidence>
<evidence type="ECO:0000256" key="5">
    <source>
        <dbReference type="ARBA" id="ARBA00023015"/>
    </source>
</evidence>
<evidence type="ECO:0000259" key="7">
    <source>
        <dbReference type="Pfam" id="PF04316"/>
    </source>
</evidence>
<gene>
    <name evidence="10" type="primary">flgM</name>
    <name evidence="8" type="ORF">AS033_01600</name>
    <name evidence="9" type="ORF">RSA11_05750</name>
    <name evidence="10" type="ORF">SZL87_05670</name>
</gene>
<evidence type="ECO:0000313" key="13">
    <source>
        <dbReference type="Proteomes" id="UP001387110"/>
    </source>
</evidence>
<dbReference type="GO" id="GO:0045892">
    <property type="term" value="P:negative regulation of DNA-templated transcription"/>
    <property type="evidence" value="ECO:0007669"/>
    <property type="project" value="InterPro"/>
</dbReference>
<reference evidence="10 13" key="3">
    <citation type="submission" date="2023-12" db="EMBL/GenBank/DDBJ databases">
        <authorList>
            <person name="Easwaran N."/>
            <person name="Lazarus H.P.S."/>
        </authorList>
    </citation>
    <scope>NUCLEOTIDE SEQUENCE [LARGE SCALE GENOMIC DNA]</scope>
    <source>
        <strain evidence="10 13">VIT-2023</strain>
    </source>
</reference>
<dbReference type="EMBL" id="LDQV01000014">
    <property type="protein sequence ID" value="KTR27488.1"/>
    <property type="molecule type" value="Genomic_DNA"/>
</dbReference>
<keyword evidence="6" id="KW-0804">Transcription</keyword>
<feature type="domain" description="Anti-sigma-28 factor FlgM C-terminal" evidence="7">
    <location>
        <begin position="33"/>
        <end position="81"/>
    </location>
</feature>
<reference evidence="8 11" key="1">
    <citation type="journal article" date="2015" name="Int. J. Syst. Evol. Microbiol.">
        <title>Exiguobacterium enclense sp. nov., isolated from sediment.</title>
        <authorList>
            <person name="Dastager S.G."/>
            <person name="Mawlankar R."/>
            <person name="Sonalkar V.V."/>
            <person name="Thorat M.N."/>
            <person name="Mual P."/>
            <person name="Verma A."/>
            <person name="Krishnamurthi S."/>
            <person name="Tang S.K."/>
            <person name="Li W.J."/>
        </authorList>
    </citation>
    <scope>NUCLEOTIDE SEQUENCE [LARGE SCALE GENOMIC DNA]</scope>
    <source>
        <strain evidence="8 11">NIO-1109</strain>
    </source>
</reference>
<accession>A0A0V8GII9</accession>
<protein>
    <recommendedName>
        <fullName evidence="2">Negative regulator of flagellin synthesis</fullName>
    </recommendedName>
</protein>
<evidence type="ECO:0000313" key="9">
    <source>
        <dbReference type="EMBL" id="KTR27488.1"/>
    </source>
</evidence>
<sequence>MRIDSTKWVNMPKTYERNQPVEGTETKRMNRTDEVTISKEARVRFEGTTSSRADKIASLKQAIQDGTYKPDANKIAERFLNL</sequence>
<dbReference type="Proteomes" id="UP000053797">
    <property type="component" value="Unassembled WGS sequence"/>
</dbReference>
<dbReference type="OrthoDB" id="2991036at2"/>
<dbReference type="Proteomes" id="UP000072605">
    <property type="component" value="Unassembled WGS sequence"/>
</dbReference>
<dbReference type="InterPro" id="IPR031316">
    <property type="entry name" value="FlgM_C"/>
</dbReference>
<name>A0A0V8GII9_9BACL</name>
<dbReference type="GO" id="GO:0044781">
    <property type="term" value="P:bacterial-type flagellum organization"/>
    <property type="evidence" value="ECO:0007669"/>
    <property type="project" value="UniProtKB-KW"/>
</dbReference>
<dbReference type="InterPro" id="IPR007412">
    <property type="entry name" value="FlgM"/>
</dbReference>
<dbReference type="Proteomes" id="UP001387110">
    <property type="component" value="Unassembled WGS sequence"/>
</dbReference>
<dbReference type="EMBL" id="JBAWKY010000001">
    <property type="protein sequence ID" value="MEI4461916.1"/>
    <property type="molecule type" value="Genomic_DNA"/>
</dbReference>
<dbReference type="AlphaFoldDB" id="A0A0V8GII9"/>
<evidence type="ECO:0000313" key="12">
    <source>
        <dbReference type="Proteomes" id="UP000072605"/>
    </source>
</evidence>
<evidence type="ECO:0000313" key="8">
    <source>
        <dbReference type="EMBL" id="KSU50094.1"/>
    </source>
</evidence>
<keyword evidence="5" id="KW-0805">Transcription regulation</keyword>
<evidence type="ECO:0000256" key="3">
    <source>
        <dbReference type="ARBA" id="ARBA00022491"/>
    </source>
</evidence>
<proteinExistence type="inferred from homology"/>
<keyword evidence="4" id="KW-1005">Bacterial flagellum biogenesis</keyword>
<evidence type="ECO:0000313" key="10">
    <source>
        <dbReference type="EMBL" id="MEI4461916.1"/>
    </source>
</evidence>
<organism evidence="8 11">
    <name type="scientific">Exiguobacterium indicum</name>
    <dbReference type="NCBI Taxonomy" id="296995"/>
    <lineage>
        <taxon>Bacteria</taxon>
        <taxon>Bacillati</taxon>
        <taxon>Bacillota</taxon>
        <taxon>Bacilli</taxon>
        <taxon>Bacillales</taxon>
        <taxon>Bacillales Family XII. Incertae Sedis</taxon>
        <taxon>Exiguobacterium</taxon>
    </lineage>
</organism>
<evidence type="ECO:0000256" key="6">
    <source>
        <dbReference type="ARBA" id="ARBA00023163"/>
    </source>
</evidence>
<dbReference type="Pfam" id="PF04316">
    <property type="entry name" value="FlgM"/>
    <property type="match status" value="1"/>
</dbReference>
<keyword evidence="8" id="KW-0969">Cilium</keyword>
<comment type="similarity">
    <text evidence="1">Belongs to the FlgM family.</text>
</comment>
<dbReference type="EMBL" id="LNQL01000001">
    <property type="protein sequence ID" value="KSU50094.1"/>
    <property type="molecule type" value="Genomic_DNA"/>
</dbReference>
<keyword evidence="8" id="KW-0966">Cell projection</keyword>
<evidence type="ECO:0000256" key="2">
    <source>
        <dbReference type="ARBA" id="ARBA00017823"/>
    </source>
</evidence>
<evidence type="ECO:0000256" key="4">
    <source>
        <dbReference type="ARBA" id="ARBA00022795"/>
    </source>
</evidence>
<keyword evidence="3" id="KW-0678">Repressor</keyword>
<evidence type="ECO:0000313" key="11">
    <source>
        <dbReference type="Proteomes" id="UP000053797"/>
    </source>
</evidence>
<dbReference type="SUPFAM" id="SSF101498">
    <property type="entry name" value="Anti-sigma factor FlgM"/>
    <property type="match status" value="1"/>
</dbReference>
<comment type="caution">
    <text evidence="8">The sequence shown here is derived from an EMBL/GenBank/DDBJ whole genome shotgun (WGS) entry which is preliminary data.</text>
</comment>
<reference evidence="9 12" key="2">
    <citation type="journal article" date="2016" name="Front. Microbiol.">
        <title>Genomic Resource of Rice Seed Associated Bacteria.</title>
        <authorList>
            <person name="Midha S."/>
            <person name="Bansal K."/>
            <person name="Sharma S."/>
            <person name="Kumar N."/>
            <person name="Patil P.P."/>
            <person name="Chaudhry V."/>
            <person name="Patil P.B."/>
        </authorList>
    </citation>
    <scope>NUCLEOTIDE SEQUENCE [LARGE SCALE GENOMIC DNA]</scope>
    <source>
        <strain evidence="9 12">RSA11</strain>
    </source>
</reference>
<dbReference type="NCBIfam" id="TIGR03824">
    <property type="entry name" value="FlgM_jcvi"/>
    <property type="match status" value="1"/>
</dbReference>
<dbReference type="GeneID" id="90837844"/>
<dbReference type="InterPro" id="IPR035890">
    <property type="entry name" value="Anti-sigma-28_factor_FlgM_sf"/>
</dbReference>
<keyword evidence="13" id="KW-1185">Reference proteome</keyword>
<keyword evidence="8" id="KW-0282">Flagellum</keyword>